<reference evidence="2" key="3">
    <citation type="submission" date="2020-12" db="UniProtKB">
        <authorList>
            <consortium name="EnsemblPlants"/>
        </authorList>
    </citation>
    <scope>IDENTIFICATION</scope>
</reference>
<dbReference type="EMBL" id="ABEU02000021">
    <property type="status" value="NOT_ANNOTATED_CDS"/>
    <property type="molecule type" value="Genomic_DNA"/>
</dbReference>
<dbReference type="InParanoid" id="A0A7I4C9H2"/>
<evidence type="ECO:0000259" key="1">
    <source>
        <dbReference type="Pfam" id="PF01266"/>
    </source>
</evidence>
<dbReference type="Gramene" id="Pp3c21_4180V3.2">
    <property type="protein sequence ID" value="Pp3c21_4180V3.2"/>
    <property type="gene ID" value="Pp3c21_4180"/>
</dbReference>
<dbReference type="OrthoDB" id="547145at2759"/>
<dbReference type="PANTHER" id="PTHR13847:SF261">
    <property type="entry name" value="FAD-DEPENDENT OXIDOREDUCTASE FAMILY PROTEIN"/>
    <property type="match status" value="1"/>
</dbReference>
<gene>
    <name evidence="2" type="primary">LOC112274237</name>
</gene>
<dbReference type="Gene3D" id="3.30.9.10">
    <property type="entry name" value="D-Amino Acid Oxidase, subunit A, domain 2"/>
    <property type="match status" value="1"/>
</dbReference>
<dbReference type="InterPro" id="IPR006076">
    <property type="entry name" value="FAD-dep_OxRdtase"/>
</dbReference>
<dbReference type="InterPro" id="IPR036188">
    <property type="entry name" value="FAD/NAD-bd_sf"/>
</dbReference>
<proteinExistence type="predicted"/>
<reference evidence="2 3" key="2">
    <citation type="journal article" date="2018" name="Plant J.">
        <title>The Physcomitrella patens chromosome-scale assembly reveals moss genome structure and evolution.</title>
        <authorList>
            <person name="Lang D."/>
            <person name="Ullrich K.K."/>
            <person name="Murat F."/>
            <person name="Fuchs J."/>
            <person name="Jenkins J."/>
            <person name="Haas F.B."/>
            <person name="Piednoel M."/>
            <person name="Gundlach H."/>
            <person name="Van Bel M."/>
            <person name="Meyberg R."/>
            <person name="Vives C."/>
            <person name="Morata J."/>
            <person name="Symeonidi A."/>
            <person name="Hiss M."/>
            <person name="Muchero W."/>
            <person name="Kamisugi Y."/>
            <person name="Saleh O."/>
            <person name="Blanc G."/>
            <person name="Decker E.L."/>
            <person name="van Gessel N."/>
            <person name="Grimwood J."/>
            <person name="Hayes R.D."/>
            <person name="Graham S.W."/>
            <person name="Gunter L.E."/>
            <person name="McDaniel S.F."/>
            <person name="Hoernstein S.N.W."/>
            <person name="Larsson A."/>
            <person name="Li F.W."/>
            <person name="Perroud P.F."/>
            <person name="Phillips J."/>
            <person name="Ranjan P."/>
            <person name="Rokshar D.S."/>
            <person name="Rothfels C.J."/>
            <person name="Schneider L."/>
            <person name="Shu S."/>
            <person name="Stevenson D.W."/>
            <person name="Thummler F."/>
            <person name="Tillich M."/>
            <person name="Villarreal Aguilar J.C."/>
            <person name="Widiez T."/>
            <person name="Wong G.K."/>
            <person name="Wymore A."/>
            <person name="Zhang Y."/>
            <person name="Zimmer A.D."/>
            <person name="Quatrano R.S."/>
            <person name="Mayer K.F.X."/>
            <person name="Goodstein D."/>
            <person name="Casacuberta J.M."/>
            <person name="Vandepoele K."/>
            <person name="Reski R."/>
            <person name="Cuming A.C."/>
            <person name="Tuskan G.A."/>
            <person name="Maumus F."/>
            <person name="Salse J."/>
            <person name="Schmutz J."/>
            <person name="Rensing S.A."/>
        </authorList>
    </citation>
    <scope>NUCLEOTIDE SEQUENCE [LARGE SCALE GENOMIC DNA]</scope>
    <source>
        <strain evidence="2 3">cv. Gransden 2004</strain>
    </source>
</reference>
<dbReference type="FunCoup" id="A0A7I4C9H2">
    <property type="interactions" value="91"/>
</dbReference>
<dbReference type="KEGG" id="ppp:112274237"/>
<keyword evidence="3" id="KW-1185">Reference proteome</keyword>
<reference evidence="2 3" key="1">
    <citation type="journal article" date="2008" name="Science">
        <title>The Physcomitrella genome reveals evolutionary insights into the conquest of land by plants.</title>
        <authorList>
            <person name="Rensing S."/>
            <person name="Lang D."/>
            <person name="Zimmer A."/>
            <person name="Terry A."/>
            <person name="Salamov A."/>
            <person name="Shapiro H."/>
            <person name="Nishiyama T."/>
            <person name="Perroud P.-F."/>
            <person name="Lindquist E."/>
            <person name="Kamisugi Y."/>
            <person name="Tanahashi T."/>
            <person name="Sakakibara K."/>
            <person name="Fujita T."/>
            <person name="Oishi K."/>
            <person name="Shin-I T."/>
            <person name="Kuroki Y."/>
            <person name="Toyoda A."/>
            <person name="Suzuki Y."/>
            <person name="Hashimoto A."/>
            <person name="Yamaguchi K."/>
            <person name="Sugano A."/>
            <person name="Kohara Y."/>
            <person name="Fujiyama A."/>
            <person name="Anterola A."/>
            <person name="Aoki S."/>
            <person name="Ashton N."/>
            <person name="Barbazuk W.B."/>
            <person name="Barker E."/>
            <person name="Bennetzen J."/>
            <person name="Bezanilla M."/>
            <person name="Blankenship R."/>
            <person name="Cho S.H."/>
            <person name="Dutcher S."/>
            <person name="Estelle M."/>
            <person name="Fawcett J.A."/>
            <person name="Gundlach H."/>
            <person name="Hanada K."/>
            <person name="Heyl A."/>
            <person name="Hicks K.A."/>
            <person name="Hugh J."/>
            <person name="Lohr M."/>
            <person name="Mayer K."/>
            <person name="Melkozernov A."/>
            <person name="Murata T."/>
            <person name="Nelson D."/>
            <person name="Pils B."/>
            <person name="Prigge M."/>
            <person name="Reiss B."/>
            <person name="Renner T."/>
            <person name="Rombauts S."/>
            <person name="Rushton P."/>
            <person name="Sanderfoot A."/>
            <person name="Schween G."/>
            <person name="Shiu S.-H."/>
            <person name="Stueber K."/>
            <person name="Theodoulou F.L."/>
            <person name="Tu H."/>
            <person name="Van de Peer Y."/>
            <person name="Verrier P.J."/>
            <person name="Waters E."/>
            <person name="Wood A."/>
            <person name="Yang L."/>
            <person name="Cove D."/>
            <person name="Cuming A."/>
            <person name="Hasebe M."/>
            <person name="Lucas S."/>
            <person name="Mishler D.B."/>
            <person name="Reski R."/>
            <person name="Grigoriev I."/>
            <person name="Quatrano R.S."/>
            <person name="Boore J.L."/>
        </authorList>
    </citation>
    <scope>NUCLEOTIDE SEQUENCE [LARGE SCALE GENOMIC DNA]</scope>
    <source>
        <strain evidence="2 3">cv. Gransden 2004</strain>
    </source>
</reference>
<dbReference type="GO" id="GO:0005737">
    <property type="term" value="C:cytoplasm"/>
    <property type="evidence" value="ECO:0000318"/>
    <property type="project" value="GO_Central"/>
</dbReference>
<dbReference type="EnsemblPlants" id="Pp3c21_4180V3.2">
    <property type="protein sequence ID" value="Pp3c21_4180V3.2"/>
    <property type="gene ID" value="Pp3c21_4180"/>
</dbReference>
<name>A0A7I4C9H2_PHYPA</name>
<feature type="domain" description="FAD dependent oxidoreductase" evidence="1">
    <location>
        <begin position="29"/>
        <end position="401"/>
    </location>
</feature>
<dbReference type="AlphaFoldDB" id="A0A7I4C9H2"/>
<evidence type="ECO:0000313" key="3">
    <source>
        <dbReference type="Proteomes" id="UP000006727"/>
    </source>
</evidence>
<dbReference type="GeneID" id="112274237"/>
<protein>
    <recommendedName>
        <fullName evidence="1">FAD dependent oxidoreductase domain-containing protein</fullName>
    </recommendedName>
</protein>
<dbReference type="RefSeq" id="XP_024359298.1">
    <property type="nucleotide sequence ID" value="XM_024503530.2"/>
</dbReference>
<dbReference type="Pfam" id="PF01266">
    <property type="entry name" value="DAO"/>
    <property type="match status" value="1"/>
</dbReference>
<dbReference type="SUPFAM" id="SSF51971">
    <property type="entry name" value="Nucleotide-binding domain"/>
    <property type="match status" value="1"/>
</dbReference>
<sequence length="425" mass="45380">MSAIAPSAASSSPSASAVTSIRFPSPRRFAVVGAGFAGVSVAWHLLQRCEFQHTSSSGPVSVDLFDEAGIGGGASGVSGGLLHPYTPKGKFLWKGKQGWQAALNLLDVAEAAVPLTGESKPIAWRRGILRPLVAEKHIRDARKLDGGCDGSRIEGIRCLERPVAKAMVPGLELPENGLGLYIPDGINLHPRTYLDALWLACADFAHNACPGTRAALVKQHVSSLAELSREGYNAVVVCTGSKAVLLPELAGKLPLSMCRGVVADLELPSEYEEYHSQAPNLLSHAWLAVQGARKIVLGATKNWNSGPECEEVSLQEETLVQDELLQRAAQFYPLIERWKVKSLRAGVRAMPPRTPLGALPLAGCINELVKPLQSETQWWLIGGLGSRGLMYHGLLGERVAAAVTAGDESLIPEEFKKFAAVSAQV</sequence>
<organism evidence="2 3">
    <name type="scientific">Physcomitrium patens</name>
    <name type="common">Spreading-leaved earth moss</name>
    <name type="synonym">Physcomitrella patens</name>
    <dbReference type="NCBI Taxonomy" id="3218"/>
    <lineage>
        <taxon>Eukaryota</taxon>
        <taxon>Viridiplantae</taxon>
        <taxon>Streptophyta</taxon>
        <taxon>Embryophyta</taxon>
        <taxon>Bryophyta</taxon>
        <taxon>Bryophytina</taxon>
        <taxon>Bryopsida</taxon>
        <taxon>Funariidae</taxon>
        <taxon>Funariales</taxon>
        <taxon>Funariaceae</taxon>
        <taxon>Physcomitrium</taxon>
    </lineage>
</organism>
<evidence type="ECO:0000313" key="2">
    <source>
        <dbReference type="EnsemblPlants" id="Pp3c21_4180V3.2"/>
    </source>
</evidence>
<accession>A0A7I4C9H2</accession>
<dbReference type="PANTHER" id="PTHR13847">
    <property type="entry name" value="SARCOSINE DEHYDROGENASE-RELATED"/>
    <property type="match status" value="1"/>
</dbReference>
<dbReference type="Proteomes" id="UP000006727">
    <property type="component" value="Chromosome 21"/>
</dbReference>
<dbReference type="Gene3D" id="3.50.50.60">
    <property type="entry name" value="FAD/NAD(P)-binding domain"/>
    <property type="match status" value="1"/>
</dbReference>